<reference evidence="1" key="1">
    <citation type="submission" date="2023-03" db="EMBL/GenBank/DDBJ databases">
        <title>Electrophorus voltai genome.</title>
        <authorList>
            <person name="Bian C."/>
        </authorList>
    </citation>
    <scope>NUCLEOTIDE SEQUENCE</scope>
    <source>
        <strain evidence="1">CB-2022</strain>
        <tissue evidence="1">Muscle</tissue>
    </source>
</reference>
<proteinExistence type="predicted"/>
<protein>
    <submittedName>
        <fullName evidence="1">Uncharacterized protein</fullName>
    </submittedName>
</protein>
<dbReference type="EMBL" id="JAROKS010000026">
    <property type="protein sequence ID" value="KAK1784944.1"/>
    <property type="molecule type" value="Genomic_DNA"/>
</dbReference>
<keyword evidence="2" id="KW-1185">Reference proteome</keyword>
<dbReference type="PANTHER" id="PTHR22414:SF0">
    <property type="entry name" value="LEUCINE ZIPPER PROTEIN 2"/>
    <property type="match status" value="1"/>
</dbReference>
<evidence type="ECO:0000313" key="2">
    <source>
        <dbReference type="Proteomes" id="UP001239994"/>
    </source>
</evidence>
<dbReference type="InterPro" id="IPR026718">
    <property type="entry name" value="Luzp2"/>
</dbReference>
<dbReference type="Proteomes" id="UP001239994">
    <property type="component" value="Unassembled WGS sequence"/>
</dbReference>
<name>A0AAD8YSA4_9TELE</name>
<feature type="non-terminal residue" evidence="1">
    <location>
        <position position="147"/>
    </location>
</feature>
<evidence type="ECO:0000313" key="1">
    <source>
        <dbReference type="EMBL" id="KAK1784944.1"/>
    </source>
</evidence>
<dbReference type="PANTHER" id="PTHR22414">
    <property type="entry name" value="LEUCINE ZIPPER PROTEIN 2"/>
    <property type="match status" value="1"/>
</dbReference>
<gene>
    <name evidence="1" type="ORF">P4O66_018375</name>
</gene>
<comment type="caution">
    <text evidence="1">The sequence shown here is derived from an EMBL/GenBank/DDBJ whole genome shotgun (WGS) entry which is preliminary data.</text>
</comment>
<organism evidence="1 2">
    <name type="scientific">Electrophorus voltai</name>
    <dbReference type="NCBI Taxonomy" id="2609070"/>
    <lineage>
        <taxon>Eukaryota</taxon>
        <taxon>Metazoa</taxon>
        <taxon>Chordata</taxon>
        <taxon>Craniata</taxon>
        <taxon>Vertebrata</taxon>
        <taxon>Euteleostomi</taxon>
        <taxon>Actinopterygii</taxon>
        <taxon>Neopterygii</taxon>
        <taxon>Teleostei</taxon>
        <taxon>Ostariophysi</taxon>
        <taxon>Gymnotiformes</taxon>
        <taxon>Gymnotoidei</taxon>
        <taxon>Gymnotidae</taxon>
        <taxon>Electrophorus</taxon>
    </lineage>
</organism>
<dbReference type="AlphaFoldDB" id="A0AAD8YSA4"/>
<accession>A0AAD8YSA4</accession>
<sequence length="147" mass="17061">MKLTVSQMLTTTLKDNYFQQEILMEFTIDMVTYSTTARSSEVLEKKLREVFTERTGILRQLSKTSKELDSIKGNLQSLKNDDSVPKKDVQRILELSHKQRYTEFHHFAHSSPHQGYPYTASVLKNLAVEEVRLLASWQQSRSIRGQP</sequence>